<dbReference type="OrthoDB" id="56053at2157"/>
<dbReference type="SUPFAM" id="SSF46785">
    <property type="entry name" value="Winged helix' DNA-binding domain"/>
    <property type="match status" value="1"/>
</dbReference>
<reference evidence="2 3" key="1">
    <citation type="journal article" date="2017" name="BMC Genomics">
        <title>Genomic analysis of methanogenic archaea reveals a shift towards energy conservation.</title>
        <authorList>
            <person name="Gilmore S.P."/>
            <person name="Henske J.K."/>
            <person name="Sexton J.A."/>
            <person name="Solomon K.V."/>
            <person name="Seppala S."/>
            <person name="Yoo J.I."/>
            <person name="Huyett L.M."/>
            <person name="Pressman A."/>
            <person name="Cogan J.Z."/>
            <person name="Kivenson V."/>
            <person name="Peng X."/>
            <person name="Tan Y."/>
            <person name="Valentine D.L."/>
            <person name="O'Malley M.A."/>
        </authorList>
    </citation>
    <scope>NUCLEOTIDE SEQUENCE [LARGE SCALE GENOMIC DNA]</scope>
    <source>
        <strain evidence="2 3">M.o.H.</strain>
    </source>
</reference>
<dbReference type="Proteomes" id="UP000217784">
    <property type="component" value="Unassembled WGS sequence"/>
</dbReference>
<dbReference type="InterPro" id="IPR036390">
    <property type="entry name" value="WH_DNA-bd_sf"/>
</dbReference>
<dbReference type="EMBL" id="LMVM01000006">
    <property type="protein sequence ID" value="PAV05392.1"/>
    <property type="molecule type" value="Genomic_DNA"/>
</dbReference>
<evidence type="ECO:0000313" key="2">
    <source>
        <dbReference type="EMBL" id="PAV05392.1"/>
    </source>
</evidence>
<accession>A0A2A2H7K7</accession>
<protein>
    <submittedName>
        <fullName evidence="2">PadR family transcriptional regulator</fullName>
    </submittedName>
</protein>
<evidence type="ECO:0000313" key="3">
    <source>
        <dbReference type="Proteomes" id="UP000217784"/>
    </source>
</evidence>
<keyword evidence="3" id="KW-1185">Reference proteome</keyword>
<dbReference type="PANTHER" id="PTHR33169">
    <property type="entry name" value="PADR-FAMILY TRANSCRIPTIONAL REGULATOR"/>
    <property type="match status" value="1"/>
</dbReference>
<dbReference type="InterPro" id="IPR005149">
    <property type="entry name" value="Tscrpt_reg_PadR_N"/>
</dbReference>
<sequence>MGRISKRFETEMRRGAIQIAVMCLLEKERYGYDITKSLKNSELKIEEGTLYPLLKRLENEKLVSSRWDTADSRPRKYYQITEYGREVRKNWLEFFKSINTNVEQFEINMDSKKGD</sequence>
<dbReference type="Pfam" id="PF03551">
    <property type="entry name" value="PadR"/>
    <property type="match status" value="1"/>
</dbReference>
<evidence type="ECO:0000259" key="1">
    <source>
        <dbReference type="Pfam" id="PF03551"/>
    </source>
</evidence>
<dbReference type="AlphaFoldDB" id="A0A2A2H7K7"/>
<dbReference type="Gene3D" id="1.10.10.10">
    <property type="entry name" value="Winged helix-like DNA-binding domain superfamily/Winged helix DNA-binding domain"/>
    <property type="match status" value="1"/>
</dbReference>
<dbReference type="PANTHER" id="PTHR33169:SF14">
    <property type="entry name" value="TRANSCRIPTIONAL REGULATOR RV3488"/>
    <property type="match status" value="1"/>
</dbReference>
<dbReference type="RefSeq" id="WP_069583280.1">
    <property type="nucleotide sequence ID" value="NZ_LMVM01000006.1"/>
</dbReference>
<gene>
    <name evidence="2" type="ORF">ASJ80_09690</name>
</gene>
<comment type="caution">
    <text evidence="2">The sequence shown here is derived from an EMBL/GenBank/DDBJ whole genome shotgun (WGS) entry which is preliminary data.</text>
</comment>
<dbReference type="InterPro" id="IPR052509">
    <property type="entry name" value="Metal_resp_DNA-bind_regulator"/>
</dbReference>
<proteinExistence type="predicted"/>
<dbReference type="InterPro" id="IPR036388">
    <property type="entry name" value="WH-like_DNA-bd_sf"/>
</dbReference>
<organism evidence="2 3">
    <name type="scientific">Methanobacterium bryantii</name>
    <dbReference type="NCBI Taxonomy" id="2161"/>
    <lineage>
        <taxon>Archaea</taxon>
        <taxon>Methanobacteriati</taxon>
        <taxon>Methanobacteriota</taxon>
        <taxon>Methanomada group</taxon>
        <taxon>Methanobacteria</taxon>
        <taxon>Methanobacteriales</taxon>
        <taxon>Methanobacteriaceae</taxon>
        <taxon>Methanobacterium</taxon>
    </lineage>
</organism>
<feature type="domain" description="Transcription regulator PadR N-terminal" evidence="1">
    <location>
        <begin position="23"/>
        <end position="89"/>
    </location>
</feature>
<name>A0A2A2H7K7_METBR</name>